<dbReference type="PANTHER" id="PTHR44520:SF2">
    <property type="entry name" value="RESPONSE REGULATOR RCP1"/>
    <property type="match status" value="1"/>
</dbReference>
<organism evidence="3">
    <name type="scientific">Leptolyngbya sp. NK1-12</name>
    <dbReference type="NCBI Taxonomy" id="2547451"/>
    <lineage>
        <taxon>Bacteria</taxon>
        <taxon>Bacillati</taxon>
        <taxon>Cyanobacteriota</taxon>
        <taxon>Cyanophyceae</taxon>
        <taxon>Leptolyngbyales</taxon>
        <taxon>Leptolyngbyaceae</taxon>
        <taxon>Leptolyngbya group</taxon>
        <taxon>Leptolyngbya</taxon>
    </lineage>
</organism>
<dbReference type="GO" id="GO:0000160">
    <property type="term" value="P:phosphorelay signal transduction system"/>
    <property type="evidence" value="ECO:0007669"/>
    <property type="project" value="InterPro"/>
</dbReference>
<dbReference type="InterPro" id="IPR011006">
    <property type="entry name" value="CheY-like_superfamily"/>
</dbReference>
<dbReference type="SUPFAM" id="SSF52172">
    <property type="entry name" value="CheY-like"/>
    <property type="match status" value="1"/>
</dbReference>
<dbReference type="RefSeq" id="WP_036008071.1">
    <property type="nucleotide sequence ID" value="NZ_CP053586.1"/>
</dbReference>
<keyword evidence="1" id="KW-0597">Phosphoprotein</keyword>
<feature type="modified residue" description="4-aspartylphosphate" evidence="1">
    <location>
        <position position="67"/>
    </location>
</feature>
<dbReference type="Gene3D" id="3.40.50.2300">
    <property type="match status" value="1"/>
</dbReference>
<dbReference type="EMBL" id="CP053586">
    <property type="protein sequence ID" value="WNZ22005.1"/>
    <property type="molecule type" value="Genomic_DNA"/>
</dbReference>
<gene>
    <name evidence="3" type="ORF">HJG54_03405</name>
</gene>
<accession>A0AA97AEG6</accession>
<evidence type="ECO:0000259" key="2">
    <source>
        <dbReference type="PROSITE" id="PS50110"/>
    </source>
</evidence>
<feature type="domain" description="Response regulatory" evidence="2">
    <location>
        <begin position="9"/>
        <end position="134"/>
    </location>
</feature>
<reference evidence="3" key="1">
    <citation type="submission" date="2020-05" db="EMBL/GenBank/DDBJ databases">
        <authorList>
            <person name="Zhu T."/>
            <person name="Keshari N."/>
            <person name="Lu X."/>
        </authorList>
    </citation>
    <scope>NUCLEOTIDE SEQUENCE</scope>
    <source>
        <strain evidence="3">NK1-12</strain>
    </source>
</reference>
<dbReference type="InterPro" id="IPR001789">
    <property type="entry name" value="Sig_transdc_resp-reg_receiver"/>
</dbReference>
<protein>
    <submittedName>
        <fullName evidence="3">Response regulator</fullName>
    </submittedName>
</protein>
<dbReference type="CDD" id="cd17557">
    <property type="entry name" value="REC_Rcp-like"/>
    <property type="match status" value="1"/>
</dbReference>
<dbReference type="SMART" id="SM00448">
    <property type="entry name" value="REC"/>
    <property type="match status" value="1"/>
</dbReference>
<dbReference type="InterPro" id="IPR052893">
    <property type="entry name" value="TCS_response_regulator"/>
</dbReference>
<dbReference type="AlphaFoldDB" id="A0AA97AEG6"/>
<dbReference type="Pfam" id="PF00072">
    <property type="entry name" value="Response_reg"/>
    <property type="match status" value="1"/>
</dbReference>
<evidence type="ECO:0000313" key="3">
    <source>
        <dbReference type="EMBL" id="WNZ22005.1"/>
    </source>
</evidence>
<evidence type="ECO:0000256" key="1">
    <source>
        <dbReference type="PROSITE-ProRule" id="PRU00169"/>
    </source>
</evidence>
<name>A0AA97AEG6_9CYAN</name>
<dbReference type="PANTHER" id="PTHR44520">
    <property type="entry name" value="RESPONSE REGULATOR RCP1-RELATED"/>
    <property type="match status" value="1"/>
</dbReference>
<sequence length="152" mass="17029">MLADAKSKIIFLVEDNRGDIRLIQEALKTTAVQCQVIVARDGMEAMAYLRQDGDFAEAVRPDLILLDLNLPKKDGREVLAEIKADPALRHIPVVVLTTSRNEEDICKSYDLHVNCYISKSRNLAQLFKIVRGIQEFWLETATLPPPAPAVES</sequence>
<dbReference type="PROSITE" id="PS50110">
    <property type="entry name" value="RESPONSE_REGULATORY"/>
    <property type="match status" value="1"/>
</dbReference>
<proteinExistence type="predicted"/>